<feature type="region of interest" description="Disordered" evidence="1">
    <location>
        <begin position="59"/>
        <end position="81"/>
    </location>
</feature>
<name>A0AAV6T8D4_SOLSE</name>
<evidence type="ECO:0000313" key="2">
    <source>
        <dbReference type="EMBL" id="KAG7525393.1"/>
    </source>
</evidence>
<protein>
    <submittedName>
        <fullName evidence="2">Uncharacterized protein</fullName>
    </submittedName>
</protein>
<gene>
    <name evidence="2" type="ORF">JOB18_026308</name>
</gene>
<accession>A0AAV6T8D4</accession>
<reference evidence="2 3" key="1">
    <citation type="journal article" date="2021" name="Sci. Rep.">
        <title>Chromosome anchoring in Senegalese sole (Solea senegalensis) reveals sex-associated markers and genome rearrangements in flatfish.</title>
        <authorList>
            <person name="Guerrero-Cozar I."/>
            <person name="Gomez-Garrido J."/>
            <person name="Berbel C."/>
            <person name="Martinez-Blanch J.F."/>
            <person name="Alioto T."/>
            <person name="Claros M.G."/>
            <person name="Gagnaire P.A."/>
            <person name="Manchado M."/>
        </authorList>
    </citation>
    <scope>NUCLEOTIDE SEQUENCE [LARGE SCALE GENOMIC DNA]</scope>
    <source>
        <strain evidence="2">Sse05_10M</strain>
    </source>
</reference>
<dbReference type="AlphaFoldDB" id="A0AAV6T8D4"/>
<sequence length="90" mass="10281">MITVEAPEFMAAQVTDISLCNDTVDFLVALQEKSWHQQLVSLASHMWRYSGADWARGNHEDDESLTVPSDLVSGDREHSRQSRLRCRCFV</sequence>
<organism evidence="2 3">
    <name type="scientific">Solea senegalensis</name>
    <name type="common">Senegalese sole</name>
    <dbReference type="NCBI Taxonomy" id="28829"/>
    <lineage>
        <taxon>Eukaryota</taxon>
        <taxon>Metazoa</taxon>
        <taxon>Chordata</taxon>
        <taxon>Craniata</taxon>
        <taxon>Vertebrata</taxon>
        <taxon>Euteleostomi</taxon>
        <taxon>Actinopterygii</taxon>
        <taxon>Neopterygii</taxon>
        <taxon>Teleostei</taxon>
        <taxon>Neoteleostei</taxon>
        <taxon>Acanthomorphata</taxon>
        <taxon>Carangaria</taxon>
        <taxon>Pleuronectiformes</taxon>
        <taxon>Pleuronectoidei</taxon>
        <taxon>Soleidae</taxon>
        <taxon>Solea</taxon>
    </lineage>
</organism>
<evidence type="ECO:0000313" key="3">
    <source>
        <dbReference type="Proteomes" id="UP000693946"/>
    </source>
</evidence>
<dbReference type="EMBL" id="JAGKHQ010000001">
    <property type="protein sequence ID" value="KAG7525393.1"/>
    <property type="molecule type" value="Genomic_DNA"/>
</dbReference>
<proteinExistence type="predicted"/>
<evidence type="ECO:0000256" key="1">
    <source>
        <dbReference type="SAM" id="MobiDB-lite"/>
    </source>
</evidence>
<keyword evidence="3" id="KW-1185">Reference proteome</keyword>
<dbReference type="Proteomes" id="UP000693946">
    <property type="component" value="Linkage Group LG1"/>
</dbReference>
<comment type="caution">
    <text evidence="2">The sequence shown here is derived from an EMBL/GenBank/DDBJ whole genome shotgun (WGS) entry which is preliminary data.</text>
</comment>